<dbReference type="AlphaFoldDB" id="A0A918RM84"/>
<evidence type="ECO:0000313" key="2">
    <source>
        <dbReference type="Proteomes" id="UP000614811"/>
    </source>
</evidence>
<evidence type="ECO:0000313" key="1">
    <source>
        <dbReference type="EMBL" id="GHA04691.1"/>
    </source>
</evidence>
<organism evidence="1 2">
    <name type="scientific">Arenicella chitinivorans</name>
    <dbReference type="NCBI Taxonomy" id="1329800"/>
    <lineage>
        <taxon>Bacteria</taxon>
        <taxon>Pseudomonadati</taxon>
        <taxon>Pseudomonadota</taxon>
        <taxon>Gammaproteobacteria</taxon>
        <taxon>Arenicellales</taxon>
        <taxon>Arenicellaceae</taxon>
        <taxon>Arenicella</taxon>
    </lineage>
</organism>
<dbReference type="EMBL" id="BMXA01000002">
    <property type="protein sequence ID" value="GHA04691.1"/>
    <property type="molecule type" value="Genomic_DNA"/>
</dbReference>
<reference evidence="1" key="2">
    <citation type="submission" date="2020-09" db="EMBL/GenBank/DDBJ databases">
        <authorList>
            <person name="Sun Q."/>
            <person name="Kim S."/>
        </authorList>
    </citation>
    <scope>NUCLEOTIDE SEQUENCE</scope>
    <source>
        <strain evidence="1">KCTC 12711</strain>
    </source>
</reference>
<keyword evidence="2" id="KW-1185">Reference proteome</keyword>
<protein>
    <submittedName>
        <fullName evidence="1">Uncharacterized protein</fullName>
    </submittedName>
</protein>
<name>A0A918RM84_9GAMM</name>
<accession>A0A918RM84</accession>
<reference evidence="1" key="1">
    <citation type="journal article" date="2014" name="Int. J. Syst. Evol. Microbiol.">
        <title>Complete genome sequence of Corynebacterium casei LMG S-19264T (=DSM 44701T), isolated from a smear-ripened cheese.</title>
        <authorList>
            <consortium name="US DOE Joint Genome Institute (JGI-PGF)"/>
            <person name="Walter F."/>
            <person name="Albersmeier A."/>
            <person name="Kalinowski J."/>
            <person name="Ruckert C."/>
        </authorList>
    </citation>
    <scope>NUCLEOTIDE SEQUENCE</scope>
    <source>
        <strain evidence="1">KCTC 12711</strain>
    </source>
</reference>
<dbReference type="Proteomes" id="UP000614811">
    <property type="component" value="Unassembled WGS sequence"/>
</dbReference>
<sequence>MSASCGTPDHSFDIAATSESAMLPKIIVLQQQTYYQIQARGLSLYGDLRESCGIN</sequence>
<comment type="caution">
    <text evidence="1">The sequence shown here is derived from an EMBL/GenBank/DDBJ whole genome shotgun (WGS) entry which is preliminary data.</text>
</comment>
<proteinExistence type="predicted"/>
<gene>
    <name evidence="1" type="ORF">GCM10008090_12640</name>
</gene>